<dbReference type="GeneID" id="26902388"/>
<dbReference type="RefSeq" id="XP_015662373.1">
    <property type="nucleotide sequence ID" value="XM_015798895.1"/>
</dbReference>
<dbReference type="OrthoDB" id="261955at2759"/>
<comment type="caution">
    <text evidence="1">The sequence shown here is derived from an EMBL/GenBank/DDBJ whole genome shotgun (WGS) entry which is preliminary data.</text>
</comment>
<gene>
    <name evidence="1" type="ORF">ABB37_02093</name>
</gene>
<keyword evidence="2" id="KW-1185">Reference proteome</keyword>
<dbReference type="AlphaFoldDB" id="A0A0N0VGP6"/>
<dbReference type="PANTHER" id="PTHR38148">
    <property type="entry name" value="BAR DOMAIN-CONTAINING PROTEIN"/>
    <property type="match status" value="1"/>
</dbReference>
<sequence>MGTVGSKISSAVKPSASIADVNPELDYRLKNLKRLKDALKLLKDNLAKAMTNMEGTPQRLKEVGGGYSAVTACMSYSGGGGVSGTRRAMTGADTSPYGSNEVSTVAVRQDDASDPVTAPAAAPASARMDRDLAAEALSASKKFCDAMEALSTKVYPKYSTTLQRKGMDEVNKLIALQARVATQGKKTVDCMFRRESARKMVAAREKANSKKGKDLMMDEKHSTLVSNRDSKERIYQTELEEFDGQYEDLMAQTQKFAAESTEVFLDTVVEYYREIAETIDYIDTPTRSRTRSRSAPANVDSTGNARVEFTSDAMWAEIEAPEKVS</sequence>
<dbReference type="VEuPathDB" id="TriTrypDB:LpyrH10_03_2440"/>
<evidence type="ECO:0000313" key="2">
    <source>
        <dbReference type="Proteomes" id="UP000037923"/>
    </source>
</evidence>
<dbReference type="Proteomes" id="UP000037923">
    <property type="component" value="Unassembled WGS sequence"/>
</dbReference>
<name>A0A0N0VGP6_LEPPY</name>
<dbReference type="RefSeq" id="XP_015662374.1">
    <property type="nucleotide sequence ID" value="XM_015798896.1"/>
</dbReference>
<organism evidence="1 2">
    <name type="scientific">Leptomonas pyrrhocoris</name>
    <name type="common">Firebug parasite</name>
    <dbReference type="NCBI Taxonomy" id="157538"/>
    <lineage>
        <taxon>Eukaryota</taxon>
        <taxon>Discoba</taxon>
        <taxon>Euglenozoa</taxon>
        <taxon>Kinetoplastea</taxon>
        <taxon>Metakinetoplastina</taxon>
        <taxon>Trypanosomatida</taxon>
        <taxon>Trypanosomatidae</taxon>
        <taxon>Leishmaniinae</taxon>
        <taxon>Leptomonas</taxon>
    </lineage>
</organism>
<dbReference type="OMA" id="CEAMDDI"/>
<evidence type="ECO:0008006" key="3">
    <source>
        <dbReference type="Google" id="ProtNLM"/>
    </source>
</evidence>
<dbReference type="EMBL" id="LGTL01000003">
    <property type="protein sequence ID" value="KPA83935.1"/>
    <property type="molecule type" value="Genomic_DNA"/>
</dbReference>
<accession>A0A0N0VGP6</accession>
<reference evidence="1 2" key="1">
    <citation type="submission" date="2015-07" db="EMBL/GenBank/DDBJ databases">
        <title>High-quality genome of monoxenous trypanosomatid Leptomonas pyrrhocoris.</title>
        <authorList>
            <person name="Flegontov P."/>
            <person name="Butenko A."/>
            <person name="Firsov S."/>
            <person name="Vlcek C."/>
            <person name="Logacheva M.D."/>
            <person name="Field M."/>
            <person name="Filatov D."/>
            <person name="Flegontova O."/>
            <person name="Gerasimov E."/>
            <person name="Jackson A.P."/>
            <person name="Kelly S."/>
            <person name="Opperdoes F."/>
            <person name="O'Reilly A."/>
            <person name="Votypka J."/>
            <person name="Yurchenko V."/>
            <person name="Lukes J."/>
        </authorList>
    </citation>
    <scope>NUCLEOTIDE SEQUENCE [LARGE SCALE GENOMIC DNA]</scope>
    <source>
        <strain evidence="1">H10</strain>
    </source>
</reference>
<protein>
    <recommendedName>
        <fullName evidence="3">BAR domain-containing protein</fullName>
    </recommendedName>
</protein>
<dbReference type="EMBL" id="LGTL01000003">
    <property type="protein sequence ID" value="KPA83934.1"/>
    <property type="molecule type" value="Genomic_DNA"/>
</dbReference>
<proteinExistence type="predicted"/>
<dbReference type="PANTHER" id="PTHR38148:SF3">
    <property type="entry name" value="BAR DOMAIN-CONTAINING PROTEIN"/>
    <property type="match status" value="1"/>
</dbReference>
<evidence type="ECO:0000313" key="1">
    <source>
        <dbReference type="EMBL" id="KPA83934.1"/>
    </source>
</evidence>